<keyword evidence="8" id="KW-0067">ATP-binding</keyword>
<dbReference type="PANTHER" id="PTHR10196:SF69">
    <property type="entry name" value="GLYCEROL KINASE"/>
    <property type="match status" value="1"/>
</dbReference>
<comment type="catalytic activity">
    <reaction evidence="10">
        <text>glycerol + ATP = sn-glycerol 3-phosphate + ADP + H(+)</text>
        <dbReference type="Rhea" id="RHEA:21644"/>
        <dbReference type="ChEBI" id="CHEBI:15378"/>
        <dbReference type="ChEBI" id="CHEBI:17754"/>
        <dbReference type="ChEBI" id="CHEBI:30616"/>
        <dbReference type="ChEBI" id="CHEBI:57597"/>
        <dbReference type="ChEBI" id="CHEBI:456216"/>
        <dbReference type="EC" id="2.7.1.30"/>
    </reaction>
</comment>
<organism evidence="12 13">
    <name type="scientific">Arabidopsis arenosa</name>
    <name type="common">Sand rock-cress</name>
    <name type="synonym">Cardaminopsis arenosa</name>
    <dbReference type="NCBI Taxonomy" id="38785"/>
    <lineage>
        <taxon>Eukaryota</taxon>
        <taxon>Viridiplantae</taxon>
        <taxon>Streptophyta</taxon>
        <taxon>Embryophyta</taxon>
        <taxon>Tracheophyta</taxon>
        <taxon>Spermatophyta</taxon>
        <taxon>Magnoliopsida</taxon>
        <taxon>eudicotyledons</taxon>
        <taxon>Gunneridae</taxon>
        <taxon>Pentapetalae</taxon>
        <taxon>rosids</taxon>
        <taxon>malvids</taxon>
        <taxon>Brassicales</taxon>
        <taxon>Brassicaceae</taxon>
        <taxon>Camelineae</taxon>
        <taxon>Arabidopsis</taxon>
    </lineage>
</organism>
<dbReference type="GO" id="GO:0006641">
    <property type="term" value="P:triglyceride metabolic process"/>
    <property type="evidence" value="ECO:0007669"/>
    <property type="project" value="TreeGrafter"/>
</dbReference>
<dbReference type="FunFam" id="3.30.420.40:FF:000007">
    <property type="entry name" value="Glycerol kinase"/>
    <property type="match status" value="1"/>
</dbReference>
<keyword evidence="13" id="KW-1185">Reference proteome</keyword>
<proteinExistence type="inferred from homology"/>
<protein>
    <recommendedName>
        <fullName evidence="3">glycerol kinase</fullName>
        <ecNumber evidence="3">2.7.1.30</ecNumber>
    </recommendedName>
    <alternativeName>
        <fullName evidence="9">ATP:glycerol 3-phosphotransferase</fullName>
    </alternativeName>
</protein>
<dbReference type="GO" id="GO:0006071">
    <property type="term" value="P:glycerol metabolic process"/>
    <property type="evidence" value="ECO:0007669"/>
    <property type="project" value="UniProtKB-KW"/>
</dbReference>
<evidence type="ECO:0000256" key="1">
    <source>
        <dbReference type="ARBA" id="ARBA00005190"/>
    </source>
</evidence>
<dbReference type="Pfam" id="PF00370">
    <property type="entry name" value="FGGY_N"/>
    <property type="match status" value="1"/>
</dbReference>
<evidence type="ECO:0000256" key="7">
    <source>
        <dbReference type="ARBA" id="ARBA00022798"/>
    </source>
</evidence>
<dbReference type="PANTHER" id="PTHR10196">
    <property type="entry name" value="SUGAR KINASE"/>
    <property type="match status" value="1"/>
</dbReference>
<feature type="domain" description="BPL/LPL catalytic" evidence="11">
    <location>
        <begin position="449"/>
        <end position="642"/>
    </location>
</feature>
<dbReference type="CDD" id="cd07792">
    <property type="entry name" value="ASKHA_NBD_FGGY_GK1-3-like"/>
    <property type="match status" value="1"/>
</dbReference>
<dbReference type="InterPro" id="IPR018483">
    <property type="entry name" value="Carb_kinase_FGGY_CS"/>
</dbReference>
<dbReference type="GO" id="GO:0005524">
    <property type="term" value="F:ATP binding"/>
    <property type="evidence" value="ECO:0007669"/>
    <property type="project" value="UniProtKB-KW"/>
</dbReference>
<comment type="pathway">
    <text evidence="1">Polyol metabolism; glycerol degradation via glycerol kinase pathway; sn-glycerol 3-phosphate from glycerol: step 1/1.</text>
</comment>
<keyword evidence="4" id="KW-0808">Transferase</keyword>
<evidence type="ECO:0000256" key="10">
    <source>
        <dbReference type="ARBA" id="ARBA00052101"/>
    </source>
</evidence>
<dbReference type="InterPro" id="IPR005999">
    <property type="entry name" value="Glycerol_kin"/>
</dbReference>
<dbReference type="Proteomes" id="UP000682877">
    <property type="component" value="Chromosome 2"/>
</dbReference>
<dbReference type="Gene3D" id="3.30.420.40">
    <property type="match status" value="2"/>
</dbReference>
<evidence type="ECO:0000256" key="4">
    <source>
        <dbReference type="ARBA" id="ARBA00022679"/>
    </source>
</evidence>
<dbReference type="GO" id="GO:0046167">
    <property type="term" value="P:glycerol-3-phosphate biosynthetic process"/>
    <property type="evidence" value="ECO:0007669"/>
    <property type="project" value="TreeGrafter"/>
</dbReference>
<gene>
    <name evidence="12" type="ORF">AARE701A_LOCUS5925</name>
</gene>
<accession>A0A8S1ZVX5</accession>
<dbReference type="Gene3D" id="3.30.930.10">
    <property type="entry name" value="Bira Bifunctional Protein, Domain 2"/>
    <property type="match status" value="1"/>
</dbReference>
<dbReference type="PROSITE" id="PS00933">
    <property type="entry name" value="FGGY_KINASES_1"/>
    <property type="match status" value="1"/>
</dbReference>
<evidence type="ECO:0000313" key="13">
    <source>
        <dbReference type="Proteomes" id="UP000682877"/>
    </source>
</evidence>
<reference evidence="12" key="1">
    <citation type="submission" date="2021-01" db="EMBL/GenBank/DDBJ databases">
        <authorList>
            <person name="Bezrukov I."/>
        </authorList>
    </citation>
    <scope>NUCLEOTIDE SEQUENCE</scope>
</reference>
<keyword evidence="7" id="KW-0319">Glycerol metabolism</keyword>
<dbReference type="PROSITE" id="PS51733">
    <property type="entry name" value="BPL_LPL_CATALYTIC"/>
    <property type="match status" value="1"/>
</dbReference>
<dbReference type="GO" id="GO:0005739">
    <property type="term" value="C:mitochondrion"/>
    <property type="evidence" value="ECO:0007669"/>
    <property type="project" value="TreeGrafter"/>
</dbReference>
<dbReference type="InterPro" id="IPR045864">
    <property type="entry name" value="aa-tRNA-synth_II/BPL/LPL"/>
</dbReference>
<evidence type="ECO:0000256" key="8">
    <source>
        <dbReference type="ARBA" id="ARBA00022840"/>
    </source>
</evidence>
<dbReference type="NCBIfam" id="NF000756">
    <property type="entry name" value="PRK00047.1"/>
    <property type="match status" value="1"/>
</dbReference>
<dbReference type="InterPro" id="IPR043129">
    <property type="entry name" value="ATPase_NBD"/>
</dbReference>
<dbReference type="InterPro" id="IPR018485">
    <property type="entry name" value="FGGY_C"/>
</dbReference>
<dbReference type="InterPro" id="IPR004143">
    <property type="entry name" value="BPL_LPL_catalytic"/>
</dbReference>
<dbReference type="FunFam" id="3.30.420.40:FF:000086">
    <property type="entry name" value="Glycerol kinase"/>
    <property type="match status" value="1"/>
</dbReference>
<evidence type="ECO:0000313" key="12">
    <source>
        <dbReference type="EMBL" id="CAE5964788.1"/>
    </source>
</evidence>
<dbReference type="Pfam" id="PF02782">
    <property type="entry name" value="FGGY_C"/>
    <property type="match status" value="1"/>
</dbReference>
<dbReference type="InterPro" id="IPR018484">
    <property type="entry name" value="FGGY_N"/>
</dbReference>
<dbReference type="EC" id="2.7.1.30" evidence="3"/>
<comment type="similarity">
    <text evidence="2">Belongs to the FGGY kinase family.</text>
</comment>
<dbReference type="AlphaFoldDB" id="A0A8S1ZVX5"/>
<keyword evidence="6" id="KW-0418">Kinase</keyword>
<sequence length="644" mass="69717">MAKENGFIGSIDQGTTSTRFIIYDHDARAVASHQVEFTQFYPEAGWVEHDPMEILESVKVCIAKALDKATADGHNVDGGLKAIGLTDQRETTVVWSKSTGLPLHKAIVWMDARTSSICRRLEKELSGGRSHFVESCGLPISTYFSAMKLLWLMENVDDVKDAIKKGDAIFGTIDTWLIWNMTGGVNGGLHVTDVTNASRTMLMNLKTLNWDQDTLKTLGIPAEILPKIVSNSEVIGEICKGWPIPGIKIAGCLGDQHAAMLGQACRKGEAKSTYGTGAFILLNTGEVPIKSGHGLLTTLAYKLGPQAHTNYALEGSIAIAGAAVQWLRDSLGIIKSASEIEDLAAMVDSTGGVYFVPAFNGLFAPWWREDARGVCIGITRFTNKSHIARAVLESMCFQVKDVLDSMNKDAGEKGSLDNEKGEFLLRVDGGATANNLLMQIQADLMGSPVVRPVDIETTALGAAYAAGLAVGFWNEADIFESGEKAKNSKVFRPAMEEEIRKKKVASWCKAIHKFQRLTVESNKVEGIYVETLERSMIEFASIYGVKALAGNKCETGVWVGDRKIGAIGVRISSGITTHGLAFNIDPDLKYFEHIVPCGIADKEVISSDHLCHGGSLRGSEVVTQTMDDASYAPLSREPGLLLLA</sequence>
<dbReference type="SUPFAM" id="SSF55681">
    <property type="entry name" value="Class II aaRS and biotin synthetases"/>
    <property type="match status" value="1"/>
</dbReference>
<dbReference type="InterPro" id="IPR042018">
    <property type="entry name" value="GK1-3_metazoan-type"/>
</dbReference>
<keyword evidence="5" id="KW-0547">Nucleotide-binding</keyword>
<dbReference type="GO" id="GO:0004370">
    <property type="term" value="F:glycerol kinase activity"/>
    <property type="evidence" value="ECO:0007669"/>
    <property type="project" value="UniProtKB-EC"/>
</dbReference>
<dbReference type="Pfam" id="PF21948">
    <property type="entry name" value="LplA-B_cat"/>
    <property type="match status" value="1"/>
</dbReference>
<evidence type="ECO:0000256" key="6">
    <source>
        <dbReference type="ARBA" id="ARBA00022777"/>
    </source>
</evidence>
<evidence type="ECO:0000256" key="5">
    <source>
        <dbReference type="ARBA" id="ARBA00022741"/>
    </source>
</evidence>
<dbReference type="SUPFAM" id="SSF53067">
    <property type="entry name" value="Actin-like ATPase domain"/>
    <property type="match status" value="2"/>
</dbReference>
<dbReference type="EMBL" id="LR999452">
    <property type="protein sequence ID" value="CAE5964788.1"/>
    <property type="molecule type" value="Genomic_DNA"/>
</dbReference>
<evidence type="ECO:0000259" key="11">
    <source>
        <dbReference type="PROSITE" id="PS51733"/>
    </source>
</evidence>
<evidence type="ECO:0000256" key="3">
    <source>
        <dbReference type="ARBA" id="ARBA00012099"/>
    </source>
</evidence>
<evidence type="ECO:0000256" key="9">
    <source>
        <dbReference type="ARBA" id="ARBA00043149"/>
    </source>
</evidence>
<evidence type="ECO:0000256" key="2">
    <source>
        <dbReference type="ARBA" id="ARBA00009156"/>
    </source>
</evidence>
<name>A0A8S1ZVX5_ARAAE</name>
<dbReference type="NCBIfam" id="TIGR01311">
    <property type="entry name" value="glycerol_kin"/>
    <property type="match status" value="1"/>
</dbReference>